<sequence length="109" mass="12568">MIDEYFQPYLKVVSLVPPIAAPIPVDTTGLKEQLQPTQFDNDPFINIFTLEPISKESSSRDVIPSNLQQINQPFDHIKKWTKDHPLDNVIGNLSRLVLTRRQLQIDAMW</sequence>
<accession>A0ABQ4Y4E8</accession>
<protein>
    <submittedName>
        <fullName evidence="1">Uncharacterized protein</fullName>
    </submittedName>
</protein>
<name>A0ABQ4Y4E8_9ASTR</name>
<evidence type="ECO:0000313" key="1">
    <source>
        <dbReference type="EMBL" id="GJS71877.1"/>
    </source>
</evidence>
<keyword evidence="2" id="KW-1185">Reference proteome</keyword>
<proteinExistence type="predicted"/>
<dbReference type="EMBL" id="BQNB010010038">
    <property type="protein sequence ID" value="GJS71877.1"/>
    <property type="molecule type" value="Genomic_DNA"/>
</dbReference>
<reference evidence="1" key="2">
    <citation type="submission" date="2022-01" db="EMBL/GenBank/DDBJ databases">
        <authorList>
            <person name="Yamashiro T."/>
            <person name="Shiraishi A."/>
            <person name="Satake H."/>
            <person name="Nakayama K."/>
        </authorList>
    </citation>
    <scope>NUCLEOTIDE SEQUENCE</scope>
</reference>
<comment type="caution">
    <text evidence="1">The sequence shown here is derived from an EMBL/GenBank/DDBJ whole genome shotgun (WGS) entry which is preliminary data.</text>
</comment>
<dbReference type="Proteomes" id="UP001151760">
    <property type="component" value="Unassembled WGS sequence"/>
</dbReference>
<gene>
    <name evidence="1" type="ORF">Tco_0704718</name>
</gene>
<organism evidence="1 2">
    <name type="scientific">Tanacetum coccineum</name>
    <dbReference type="NCBI Taxonomy" id="301880"/>
    <lineage>
        <taxon>Eukaryota</taxon>
        <taxon>Viridiplantae</taxon>
        <taxon>Streptophyta</taxon>
        <taxon>Embryophyta</taxon>
        <taxon>Tracheophyta</taxon>
        <taxon>Spermatophyta</taxon>
        <taxon>Magnoliopsida</taxon>
        <taxon>eudicotyledons</taxon>
        <taxon>Gunneridae</taxon>
        <taxon>Pentapetalae</taxon>
        <taxon>asterids</taxon>
        <taxon>campanulids</taxon>
        <taxon>Asterales</taxon>
        <taxon>Asteraceae</taxon>
        <taxon>Asteroideae</taxon>
        <taxon>Anthemideae</taxon>
        <taxon>Anthemidinae</taxon>
        <taxon>Tanacetum</taxon>
    </lineage>
</organism>
<evidence type="ECO:0000313" key="2">
    <source>
        <dbReference type="Proteomes" id="UP001151760"/>
    </source>
</evidence>
<reference evidence="1" key="1">
    <citation type="journal article" date="2022" name="Int. J. Mol. Sci.">
        <title>Draft Genome of Tanacetum Coccineum: Genomic Comparison of Closely Related Tanacetum-Family Plants.</title>
        <authorList>
            <person name="Yamashiro T."/>
            <person name="Shiraishi A."/>
            <person name="Nakayama K."/>
            <person name="Satake H."/>
        </authorList>
    </citation>
    <scope>NUCLEOTIDE SEQUENCE</scope>
</reference>